<keyword evidence="1" id="KW-1133">Transmembrane helix</keyword>
<keyword evidence="1" id="KW-0472">Membrane</keyword>
<evidence type="ECO:0000313" key="2">
    <source>
        <dbReference type="EMBL" id="KAG8470144.1"/>
    </source>
</evidence>
<accession>A0A8J5XTC4</accession>
<evidence type="ECO:0000313" key="3">
    <source>
        <dbReference type="Proteomes" id="UP000751190"/>
    </source>
</evidence>
<feature type="transmembrane region" description="Helical" evidence="1">
    <location>
        <begin position="21"/>
        <end position="38"/>
    </location>
</feature>
<proteinExistence type="predicted"/>
<feature type="transmembrane region" description="Helical" evidence="1">
    <location>
        <begin position="44"/>
        <end position="66"/>
    </location>
</feature>
<dbReference type="EMBL" id="JAGTXO010000001">
    <property type="protein sequence ID" value="KAG8470144.1"/>
    <property type="molecule type" value="Genomic_DNA"/>
</dbReference>
<gene>
    <name evidence="2" type="ORF">KFE25_008565</name>
</gene>
<protein>
    <submittedName>
        <fullName evidence="2">Uncharacterized protein</fullName>
    </submittedName>
</protein>
<name>A0A8J5XTC4_DIALT</name>
<dbReference type="AlphaFoldDB" id="A0A8J5XTC4"/>
<reference evidence="2" key="1">
    <citation type="submission" date="2021-05" db="EMBL/GenBank/DDBJ databases">
        <title>The genome of the haptophyte Pavlova lutheri (Diacronema luteri, Pavlovales) - a model for lipid biosynthesis in eukaryotic algae.</title>
        <authorList>
            <person name="Hulatt C.J."/>
            <person name="Posewitz M.C."/>
        </authorList>
    </citation>
    <scope>NUCLEOTIDE SEQUENCE</scope>
    <source>
        <strain evidence="2">NIVA-4/92</strain>
    </source>
</reference>
<dbReference type="Proteomes" id="UP000751190">
    <property type="component" value="Unassembled WGS sequence"/>
</dbReference>
<sequence>MALDELGADPYQRAAIGCARKGAFVTILSVCAMVGAFVKGGDQALYLAGGSLACAVFSFGVARWQLSKESLGWSDMC</sequence>
<keyword evidence="3" id="KW-1185">Reference proteome</keyword>
<evidence type="ECO:0000256" key="1">
    <source>
        <dbReference type="SAM" id="Phobius"/>
    </source>
</evidence>
<comment type="caution">
    <text evidence="2">The sequence shown here is derived from an EMBL/GenBank/DDBJ whole genome shotgun (WGS) entry which is preliminary data.</text>
</comment>
<keyword evidence="1" id="KW-0812">Transmembrane</keyword>
<organism evidence="2 3">
    <name type="scientific">Diacronema lutheri</name>
    <name type="common">Unicellular marine alga</name>
    <name type="synonym">Monochrysis lutheri</name>
    <dbReference type="NCBI Taxonomy" id="2081491"/>
    <lineage>
        <taxon>Eukaryota</taxon>
        <taxon>Haptista</taxon>
        <taxon>Haptophyta</taxon>
        <taxon>Pavlovophyceae</taxon>
        <taxon>Pavlovales</taxon>
        <taxon>Pavlovaceae</taxon>
        <taxon>Diacronema</taxon>
    </lineage>
</organism>